<dbReference type="EMBL" id="LTAI01000846">
    <property type="protein sequence ID" value="ORD98271.1"/>
    <property type="molecule type" value="Genomic_DNA"/>
</dbReference>
<evidence type="ECO:0000313" key="1">
    <source>
        <dbReference type="EMBL" id="ORD98271.1"/>
    </source>
</evidence>
<dbReference type="VEuPathDB" id="MicrosporidiaDB:A0H76_2810"/>
<comment type="caution">
    <text evidence="1">The sequence shown here is derived from an EMBL/GenBank/DDBJ whole genome shotgun (WGS) entry which is preliminary data.</text>
</comment>
<protein>
    <submittedName>
        <fullName evidence="1">Uncharacterized protein</fullName>
    </submittedName>
</protein>
<reference evidence="1 2" key="1">
    <citation type="journal article" date="2017" name="Environ. Microbiol.">
        <title>Decay of the glycolytic pathway and adaptation to intranuclear parasitism within Enterocytozoonidae microsporidia.</title>
        <authorList>
            <person name="Wiredu Boakye D."/>
            <person name="Jaroenlak P."/>
            <person name="Prachumwat A."/>
            <person name="Williams T.A."/>
            <person name="Bateman K.S."/>
            <person name="Itsathitphaisarn O."/>
            <person name="Sritunyalucksana K."/>
            <person name="Paszkiewicz K.H."/>
            <person name="Moore K.A."/>
            <person name="Stentiford G.D."/>
            <person name="Williams B.A."/>
        </authorList>
    </citation>
    <scope>NUCLEOTIDE SEQUENCE [LARGE SCALE GENOMIC DNA]</scope>
    <source>
        <strain evidence="2">canceri</strain>
    </source>
</reference>
<dbReference type="Proteomes" id="UP000192501">
    <property type="component" value="Unassembled WGS sequence"/>
</dbReference>
<dbReference type="VEuPathDB" id="MicrosporidiaDB:HERIO_734"/>
<accession>A0A1X0QEQ1</accession>
<name>A0A1X0QEQ1_9MICR</name>
<proteinExistence type="predicted"/>
<sequence>MEINEEEINKESINEWPIPPIINNKKEPLINEDKIKIFGTDYKIINNRPFIDVETEELDKNKLKTLINKSIDSFKKFITSFNPDEMNKIITIHTEINEIINKAKLVLNDDILINGKVILKNYKKEIIEKIKELINK</sequence>
<organism evidence="1 2">
    <name type="scientific">Hepatospora eriocheir</name>
    <dbReference type="NCBI Taxonomy" id="1081669"/>
    <lineage>
        <taxon>Eukaryota</taxon>
        <taxon>Fungi</taxon>
        <taxon>Fungi incertae sedis</taxon>
        <taxon>Microsporidia</taxon>
        <taxon>Hepatosporidae</taxon>
        <taxon>Hepatospora</taxon>
    </lineage>
</organism>
<evidence type="ECO:0000313" key="2">
    <source>
        <dbReference type="Proteomes" id="UP000192501"/>
    </source>
</evidence>
<dbReference type="AlphaFoldDB" id="A0A1X0QEQ1"/>
<gene>
    <name evidence="1" type="ORF">A0H76_2810</name>
</gene>